<reference evidence="1" key="1">
    <citation type="journal article" date="2014" name="Int. J. Syst. Evol. Microbiol.">
        <title>Complete genome sequence of Corynebacterium casei LMG S-19264T (=DSM 44701T), isolated from a smear-ripened cheese.</title>
        <authorList>
            <consortium name="US DOE Joint Genome Institute (JGI-PGF)"/>
            <person name="Walter F."/>
            <person name="Albersmeier A."/>
            <person name="Kalinowski J."/>
            <person name="Ruckert C."/>
        </authorList>
    </citation>
    <scope>NUCLEOTIDE SEQUENCE</scope>
    <source>
        <strain evidence="1">VKM Ac-1447</strain>
    </source>
</reference>
<comment type="caution">
    <text evidence="1">The sequence shown here is derived from an EMBL/GenBank/DDBJ whole genome shotgun (WGS) entry which is preliminary data.</text>
</comment>
<dbReference type="EMBL" id="BSEO01000001">
    <property type="protein sequence ID" value="GLJ78659.1"/>
    <property type="molecule type" value="Genomic_DNA"/>
</dbReference>
<dbReference type="Proteomes" id="UP001142317">
    <property type="component" value="Unassembled WGS sequence"/>
</dbReference>
<gene>
    <name evidence="1" type="ORF">GCM10017586_03410</name>
</gene>
<organism evidence="1 2">
    <name type="scientific">Microbacterium imperiale</name>
    <dbReference type="NCBI Taxonomy" id="33884"/>
    <lineage>
        <taxon>Bacteria</taxon>
        <taxon>Bacillati</taxon>
        <taxon>Actinomycetota</taxon>
        <taxon>Actinomycetes</taxon>
        <taxon>Micrococcales</taxon>
        <taxon>Microbacteriaceae</taxon>
        <taxon>Microbacterium</taxon>
    </lineage>
</organism>
<dbReference type="AlphaFoldDB" id="A0A9W6M2C4"/>
<dbReference type="RefSeq" id="WP_210005451.1">
    <property type="nucleotide sequence ID" value="NZ_BSEO01000001.1"/>
</dbReference>
<accession>A0A9W6M2C4</accession>
<keyword evidence="2" id="KW-1185">Reference proteome</keyword>
<evidence type="ECO:0000313" key="1">
    <source>
        <dbReference type="EMBL" id="GLJ78659.1"/>
    </source>
</evidence>
<evidence type="ECO:0000313" key="2">
    <source>
        <dbReference type="Proteomes" id="UP001142317"/>
    </source>
</evidence>
<name>A0A9W6M2C4_9MICO</name>
<protein>
    <submittedName>
        <fullName evidence="1">Uncharacterized protein</fullName>
    </submittedName>
</protein>
<proteinExistence type="predicted"/>
<sequence>MSAEHAPIAPVAPISPRQAGKSNEIIKRLIGRRITLKADAEYIAGELESIDAQLIELLGTVGSHDVDGTKVEVREYSRTDYGALEKAYPVEQYPALYVTKQSLDQAAVKKQFAPAALEAFKVAGKKSVVVK</sequence>
<reference evidence="1" key="2">
    <citation type="submission" date="2023-01" db="EMBL/GenBank/DDBJ databases">
        <authorList>
            <person name="Sun Q."/>
            <person name="Evtushenko L."/>
        </authorList>
    </citation>
    <scope>NUCLEOTIDE SEQUENCE</scope>
    <source>
        <strain evidence="1">VKM Ac-1447</strain>
    </source>
</reference>